<keyword evidence="2" id="KW-1133">Transmembrane helix</keyword>
<protein>
    <submittedName>
        <fullName evidence="3">Uncharacterized protein</fullName>
    </submittedName>
</protein>
<evidence type="ECO:0000256" key="2">
    <source>
        <dbReference type="SAM" id="Phobius"/>
    </source>
</evidence>
<gene>
    <name evidence="3" type="ORF">FRX48_08467</name>
</gene>
<organism evidence="3 4">
    <name type="scientific">Lasallia pustulata</name>
    <dbReference type="NCBI Taxonomy" id="136370"/>
    <lineage>
        <taxon>Eukaryota</taxon>
        <taxon>Fungi</taxon>
        <taxon>Dikarya</taxon>
        <taxon>Ascomycota</taxon>
        <taxon>Pezizomycotina</taxon>
        <taxon>Lecanoromycetes</taxon>
        <taxon>OSLEUM clade</taxon>
        <taxon>Umbilicariomycetidae</taxon>
        <taxon>Umbilicariales</taxon>
        <taxon>Umbilicariaceae</taxon>
        <taxon>Lasallia</taxon>
    </lineage>
</organism>
<keyword evidence="2" id="KW-0472">Membrane</keyword>
<accession>A0A5M8PE53</accession>
<feature type="compositionally biased region" description="Basic and acidic residues" evidence="1">
    <location>
        <begin position="151"/>
        <end position="173"/>
    </location>
</feature>
<dbReference type="AlphaFoldDB" id="A0A5M8PE53"/>
<reference evidence="3 4" key="1">
    <citation type="submission" date="2019-09" db="EMBL/GenBank/DDBJ databases">
        <title>The hologenome of the rock-dwelling lichen Lasallia pustulata.</title>
        <authorList>
            <person name="Greshake Tzovaras B."/>
            <person name="Segers F."/>
            <person name="Bicker A."/>
            <person name="Dal Grande F."/>
            <person name="Otte J."/>
            <person name="Hankeln T."/>
            <person name="Schmitt I."/>
            <person name="Ebersberger I."/>
        </authorList>
    </citation>
    <scope>NUCLEOTIDE SEQUENCE [LARGE SCALE GENOMIC DNA]</scope>
    <source>
        <strain evidence="3">A1-1</strain>
    </source>
</reference>
<feature type="compositionally biased region" description="Polar residues" evidence="1">
    <location>
        <begin position="83"/>
        <end position="93"/>
    </location>
</feature>
<dbReference type="EMBL" id="VXIT01000016">
    <property type="protein sequence ID" value="KAA6407629.1"/>
    <property type="molecule type" value="Genomic_DNA"/>
</dbReference>
<keyword evidence="2" id="KW-0812">Transmembrane</keyword>
<feature type="transmembrane region" description="Helical" evidence="2">
    <location>
        <begin position="284"/>
        <end position="302"/>
    </location>
</feature>
<dbReference type="Proteomes" id="UP000324767">
    <property type="component" value="Unassembled WGS sequence"/>
</dbReference>
<name>A0A5M8PE53_9LECA</name>
<sequence>MRGALIALVLMSRRSQSSPSALLKAMPPSTDSTDGAGPYFRSNDTGVLWSPLQGPRQPSDTTSPAEEHYRQLEPELSGYEKSISGSSTKNSLSVDPKVALNTNPSRASIPEDGNVSHHGPSTVTTSSAPESGDTADTETENTSVTEAEAVDDSKIEEPSTDKADYGADSDRSNLSEGSVGDSLGSRVLNSTSPFNEADATESGTWINEPPLPRNEDGSDILLRPLHPENPQILRNETQGATTALQSDTDGLNYKIMLVKGTVAVVDLLTALVVGVVMRRRGSETLVVLTVDLLILTAGVVMLDAL</sequence>
<evidence type="ECO:0000313" key="3">
    <source>
        <dbReference type="EMBL" id="KAA6407629.1"/>
    </source>
</evidence>
<feature type="region of interest" description="Disordered" evidence="1">
    <location>
        <begin position="17"/>
        <end position="220"/>
    </location>
</feature>
<evidence type="ECO:0000256" key="1">
    <source>
        <dbReference type="SAM" id="MobiDB-lite"/>
    </source>
</evidence>
<feature type="compositionally biased region" description="Polar residues" evidence="1">
    <location>
        <begin position="119"/>
        <end position="129"/>
    </location>
</feature>
<proteinExistence type="predicted"/>
<feature type="transmembrane region" description="Helical" evidence="2">
    <location>
        <begin position="256"/>
        <end position="277"/>
    </location>
</feature>
<comment type="caution">
    <text evidence="3">The sequence shown here is derived from an EMBL/GenBank/DDBJ whole genome shotgun (WGS) entry which is preliminary data.</text>
</comment>
<evidence type="ECO:0000313" key="4">
    <source>
        <dbReference type="Proteomes" id="UP000324767"/>
    </source>
</evidence>